<evidence type="ECO:0000256" key="2">
    <source>
        <dbReference type="SAM" id="Phobius"/>
    </source>
</evidence>
<feature type="chain" id="PRO_5047318706" description="TPM domain-containing protein" evidence="3">
    <location>
        <begin position="26"/>
        <end position="407"/>
    </location>
</feature>
<sequence>MSATLRRLATLLAVLVALPVLPAHAATPSIPDRIATGWQTDRIFVDSRIAPAIPTTELDRIRAESERAGFAVYVALVPRTPYLREKLYDLPTLLQARVGQPGLYIVRVVSDDYWTGVEQLFRPGGLKGRDITSVRADDPQRRQIVDDRPAPQIVRTIQQAETAYDGRPLPPAPASDLKPPRRADTPSITDQEDRAAFIGLGVGGFAGFVLVLVLNRRRRRPATRPKADEPTAYRDQIRQQADQLIRRAARSIRQLEKRPNLSLTQLDQRDDANRRLEAARTLRADQPDDLLAVTGALVLARQAQQAVGGTVKPPCFFDPTHRTGTTRVAWADGVEVPACRTCAQRLHKGKTPYGLQVSRSTGLLGRGREVVPYWTLDPEDSPMVASGFGALTDDLAERVCKRPEDVR</sequence>
<evidence type="ECO:0008006" key="6">
    <source>
        <dbReference type="Google" id="ProtNLM"/>
    </source>
</evidence>
<keyword evidence="3" id="KW-0732">Signal</keyword>
<protein>
    <recommendedName>
        <fullName evidence="6">TPM domain-containing protein</fullName>
    </recommendedName>
</protein>
<evidence type="ECO:0000313" key="4">
    <source>
        <dbReference type="EMBL" id="GAA1714371.1"/>
    </source>
</evidence>
<keyword evidence="5" id="KW-1185">Reference proteome</keyword>
<name>A0ABP4UY85_9ACTN</name>
<feature type="signal peptide" evidence="3">
    <location>
        <begin position="1"/>
        <end position="25"/>
    </location>
</feature>
<keyword evidence="2" id="KW-0472">Membrane</keyword>
<reference evidence="5" key="1">
    <citation type="journal article" date="2019" name="Int. J. Syst. Evol. Microbiol.">
        <title>The Global Catalogue of Microorganisms (GCM) 10K type strain sequencing project: providing services to taxonomists for standard genome sequencing and annotation.</title>
        <authorList>
            <consortium name="The Broad Institute Genomics Platform"/>
            <consortium name="The Broad Institute Genome Sequencing Center for Infectious Disease"/>
            <person name="Wu L."/>
            <person name="Ma J."/>
        </authorList>
    </citation>
    <scope>NUCLEOTIDE SEQUENCE [LARGE SCALE GENOMIC DNA]</scope>
    <source>
        <strain evidence="5">JCM 14307</strain>
    </source>
</reference>
<gene>
    <name evidence="4" type="ORF">GCM10009745_73320</name>
</gene>
<organism evidence="4 5">
    <name type="scientific">Kribbella yunnanensis</name>
    <dbReference type="NCBI Taxonomy" id="190194"/>
    <lineage>
        <taxon>Bacteria</taxon>
        <taxon>Bacillati</taxon>
        <taxon>Actinomycetota</taxon>
        <taxon>Actinomycetes</taxon>
        <taxon>Propionibacteriales</taxon>
        <taxon>Kribbellaceae</taxon>
        <taxon>Kribbella</taxon>
    </lineage>
</organism>
<evidence type="ECO:0000256" key="3">
    <source>
        <dbReference type="SAM" id="SignalP"/>
    </source>
</evidence>
<evidence type="ECO:0000256" key="1">
    <source>
        <dbReference type="SAM" id="MobiDB-lite"/>
    </source>
</evidence>
<keyword evidence="2" id="KW-1133">Transmembrane helix</keyword>
<dbReference type="EMBL" id="BAAANF010000025">
    <property type="protein sequence ID" value="GAA1714371.1"/>
    <property type="molecule type" value="Genomic_DNA"/>
</dbReference>
<feature type="region of interest" description="Disordered" evidence="1">
    <location>
        <begin position="159"/>
        <end position="187"/>
    </location>
</feature>
<proteinExistence type="predicted"/>
<dbReference type="Proteomes" id="UP001500280">
    <property type="component" value="Unassembled WGS sequence"/>
</dbReference>
<feature type="transmembrane region" description="Helical" evidence="2">
    <location>
        <begin position="195"/>
        <end position="214"/>
    </location>
</feature>
<accession>A0ABP4UY85</accession>
<keyword evidence="2" id="KW-0812">Transmembrane</keyword>
<evidence type="ECO:0000313" key="5">
    <source>
        <dbReference type="Proteomes" id="UP001500280"/>
    </source>
</evidence>
<comment type="caution">
    <text evidence="4">The sequence shown here is derived from an EMBL/GenBank/DDBJ whole genome shotgun (WGS) entry which is preliminary data.</text>
</comment>
<dbReference type="RefSeq" id="WP_344162964.1">
    <property type="nucleotide sequence ID" value="NZ_BAAANF010000025.1"/>
</dbReference>